<gene>
    <name evidence="2" type="ORF">CXY01_26250</name>
</gene>
<evidence type="ECO:0000256" key="1">
    <source>
        <dbReference type="SAM" id="SignalP"/>
    </source>
</evidence>
<feature type="signal peptide" evidence="1">
    <location>
        <begin position="1"/>
        <end position="22"/>
    </location>
</feature>
<dbReference type="RefSeq" id="WP_146927897.1">
    <property type="nucleotide sequence ID" value="NZ_BJUB01000008.1"/>
</dbReference>
<dbReference type="EMBL" id="BJUB01000008">
    <property type="protein sequence ID" value="GEK22105.1"/>
    <property type="molecule type" value="Genomic_DNA"/>
</dbReference>
<dbReference type="OrthoDB" id="4826823at2"/>
<dbReference type="AlphaFoldDB" id="A0A510VAA7"/>
<proteinExistence type="predicted"/>
<dbReference type="Proteomes" id="UP000321118">
    <property type="component" value="Unassembled WGS sequence"/>
</dbReference>
<evidence type="ECO:0000313" key="2">
    <source>
        <dbReference type="EMBL" id="GEK22105.1"/>
    </source>
</evidence>
<protein>
    <submittedName>
        <fullName evidence="2">Uncharacterized protein</fullName>
    </submittedName>
</protein>
<name>A0A510VAA7_9CELL</name>
<dbReference type="PROSITE" id="PS51257">
    <property type="entry name" value="PROKAR_LIPOPROTEIN"/>
    <property type="match status" value="1"/>
</dbReference>
<comment type="caution">
    <text evidence="2">The sequence shown here is derived from an EMBL/GenBank/DDBJ whole genome shotgun (WGS) entry which is preliminary data.</text>
</comment>
<keyword evidence="1" id="KW-0732">Signal</keyword>
<evidence type="ECO:0000313" key="3">
    <source>
        <dbReference type="Proteomes" id="UP000321118"/>
    </source>
</evidence>
<feature type="chain" id="PRO_5021932016" evidence="1">
    <location>
        <begin position="23"/>
        <end position="154"/>
    </location>
</feature>
<organism evidence="2 3">
    <name type="scientific">Cellulomonas xylanilytica</name>
    <dbReference type="NCBI Taxonomy" id="233583"/>
    <lineage>
        <taxon>Bacteria</taxon>
        <taxon>Bacillati</taxon>
        <taxon>Actinomycetota</taxon>
        <taxon>Actinomycetes</taxon>
        <taxon>Micrococcales</taxon>
        <taxon>Cellulomonadaceae</taxon>
        <taxon>Cellulomonas</taxon>
    </lineage>
</organism>
<sequence length="154" mass="15659">MRQPRRSIVAALTLSAALLSTAACTGGGGDDGQENADPAVTATTPAWPTAIDPTSTTEPIYVVWTDVVETGEGDTAKLQPTIDSLGTLGYQTLPWDPACQTGAEELLAGLTGFTNPLGVGVVFASAQDAGTFDTLYDGNTISLTPGTYTCGASS</sequence>
<accession>A0A510VAA7</accession>
<reference evidence="2 3" key="1">
    <citation type="submission" date="2019-07" db="EMBL/GenBank/DDBJ databases">
        <title>Whole genome shotgun sequence of Cellulomonas xylanilytica NBRC 101102.</title>
        <authorList>
            <person name="Hosoyama A."/>
            <person name="Uohara A."/>
            <person name="Ohji S."/>
            <person name="Ichikawa N."/>
        </authorList>
    </citation>
    <scope>NUCLEOTIDE SEQUENCE [LARGE SCALE GENOMIC DNA]</scope>
    <source>
        <strain evidence="2 3">NBRC 101102</strain>
    </source>
</reference>
<keyword evidence="3" id="KW-1185">Reference proteome</keyword>